<evidence type="ECO:0000313" key="5">
    <source>
        <dbReference type="EMBL" id="KAJ3843106.1"/>
    </source>
</evidence>
<feature type="compositionally biased region" description="Low complexity" evidence="3">
    <location>
        <begin position="483"/>
        <end position="500"/>
    </location>
</feature>
<dbReference type="InterPro" id="IPR011993">
    <property type="entry name" value="PH-like_dom_sf"/>
</dbReference>
<comment type="similarity">
    <text evidence="1">Belongs to the RTT106 family.</text>
</comment>
<evidence type="ECO:0000259" key="4">
    <source>
        <dbReference type="SMART" id="SM01287"/>
    </source>
</evidence>
<keyword evidence="6" id="KW-1185">Reference proteome</keyword>
<organism evidence="5 6">
    <name type="scientific">Lentinula raphanica</name>
    <dbReference type="NCBI Taxonomy" id="153919"/>
    <lineage>
        <taxon>Eukaryota</taxon>
        <taxon>Fungi</taxon>
        <taxon>Dikarya</taxon>
        <taxon>Basidiomycota</taxon>
        <taxon>Agaricomycotina</taxon>
        <taxon>Agaricomycetes</taxon>
        <taxon>Agaricomycetidae</taxon>
        <taxon>Agaricales</taxon>
        <taxon>Marasmiineae</taxon>
        <taxon>Omphalotaceae</taxon>
        <taxon>Lentinula</taxon>
    </lineage>
</organism>
<feature type="domain" description="Histone chaperone RTT106/FACT complex subunit SPT16-like middle" evidence="4">
    <location>
        <begin position="353"/>
        <end position="459"/>
    </location>
</feature>
<protein>
    <recommendedName>
        <fullName evidence="4">Histone chaperone RTT106/FACT complex subunit SPT16-like middle domain-containing protein</fullName>
    </recommendedName>
</protein>
<comment type="function">
    <text evidence="2">Component of the FACT complex, a general chromatin factor that acts to reorganize nucleosomes. The FACT complex is involved in multiple processes that require DNA as a template such as mRNA elongation, DNA replication and DNA repair. During transcription elongation the FACT complex acts as a histone chaperone that both destabilizes and restores nucleosomal structure. It facilitates the passage of RNA polymerase II and transcription by promoting the dissociation of one histone H2A-H2B dimer from the nucleosome, then subsequently promotes the reestablishment of the nucleosome following the passage of RNA polymerase II.</text>
</comment>
<reference evidence="5" key="1">
    <citation type="submission" date="2022-08" db="EMBL/GenBank/DDBJ databases">
        <authorList>
            <consortium name="DOE Joint Genome Institute"/>
            <person name="Min B."/>
            <person name="Riley R."/>
            <person name="Sierra-Patev S."/>
            <person name="Naranjo-Ortiz M."/>
            <person name="Looney B."/>
            <person name="Konkel Z."/>
            <person name="Slot J.C."/>
            <person name="Sakamoto Y."/>
            <person name="Steenwyk J.L."/>
            <person name="Rokas A."/>
            <person name="Carro J."/>
            <person name="Camarero S."/>
            <person name="Ferreira P."/>
            <person name="Molpeceres G."/>
            <person name="Ruiz-Duenas F.J."/>
            <person name="Serrano A."/>
            <person name="Henrissat B."/>
            <person name="Drula E."/>
            <person name="Hughes K.W."/>
            <person name="Mata J.L."/>
            <person name="Ishikawa N.K."/>
            <person name="Vargas-Isla R."/>
            <person name="Ushijima S."/>
            <person name="Smith C.A."/>
            <person name="Ahrendt S."/>
            <person name="Andreopoulos W."/>
            <person name="He G."/>
            <person name="Labutti K."/>
            <person name="Lipzen A."/>
            <person name="Ng V."/>
            <person name="Sandor L."/>
            <person name="Barry K."/>
            <person name="Martinez A.T."/>
            <person name="Xiao Y."/>
            <person name="Gibbons J.G."/>
            <person name="Terashima K."/>
            <person name="Hibbett D.S."/>
            <person name="Grigoriev I.V."/>
        </authorList>
    </citation>
    <scope>NUCLEOTIDE SEQUENCE</scope>
    <source>
        <strain evidence="5">TFB9207</strain>
    </source>
</reference>
<evidence type="ECO:0000256" key="1">
    <source>
        <dbReference type="ARBA" id="ARBA00006159"/>
    </source>
</evidence>
<dbReference type="InterPro" id="IPR050454">
    <property type="entry name" value="RTT106/SSRP1_HistChap/FACT"/>
</dbReference>
<name>A0AA38UJE3_9AGAR</name>
<dbReference type="PANTHER" id="PTHR45849:SF3">
    <property type="entry name" value="HISTONE CHAPERONE RTT106"/>
    <property type="match status" value="1"/>
</dbReference>
<dbReference type="AlphaFoldDB" id="A0AA38UJE3"/>
<sequence>MSSCLRLSNEIYEPFALDFLCWFSVYLSSPFEGLGVDKDRAQTPFEFLHVVSSSLPTAMSKDLATLCTSPSSEALLDNLIRFVCGADCSSSSSSSSSSETQWASHQALVRQKLGELLSSSSNFSLKKRPRDGEGQEDGTDSAKKQKLSPTSYAGAEINGVDFDPPKFTLQSISVTSPIRKKVDIAIHQFSVRFINSSTKATEAFLPLSSLKRAFLLPTRGKPKPHWTVIILSNDTGPEKKGKGKNTSSTSGGVDAATEQIIFGLDATATTVINTISHSPDADQSTSLQKDGETLDTLTEFLSQLSRACEALPRPNPLTALHLSIEKIETFKSFAGSSTSGGNTTTTGVVLSPSLAISANLAAKPGTLWLMPTGILWSESKPCMFWSVGDLAKEEDVEGVRTISATGRVCTVVLTRKVAAGSGAQGDGDLEETGFGQVEGKEQETINQWVRKYRHLFGSREPDEPEDTNTRAKNPPRKTNNQTQSSNLAGPSSSSLSQTQNQGPLTINQMMMDSDDEDDASFEPGKHVNSDSESDDDDDEDEESDEDSDGEQEGKGVDSGGEGEASDEESMDEDETELDPAHHPLLRPGAMPKMSRAAVDMVVGMVEEDMLGADEDEDDELDD</sequence>
<evidence type="ECO:0000256" key="3">
    <source>
        <dbReference type="SAM" id="MobiDB-lite"/>
    </source>
</evidence>
<dbReference type="Proteomes" id="UP001163846">
    <property type="component" value="Unassembled WGS sequence"/>
</dbReference>
<dbReference type="Gene3D" id="2.30.29.30">
    <property type="entry name" value="Pleckstrin-homology domain (PH domain)/Phosphotyrosine-binding domain (PTB)"/>
    <property type="match status" value="1"/>
</dbReference>
<feature type="region of interest" description="Disordered" evidence="3">
    <location>
        <begin position="457"/>
        <end position="500"/>
    </location>
</feature>
<dbReference type="GO" id="GO:0031491">
    <property type="term" value="F:nucleosome binding"/>
    <property type="evidence" value="ECO:0007669"/>
    <property type="project" value="TreeGrafter"/>
</dbReference>
<feature type="compositionally biased region" description="Acidic residues" evidence="3">
    <location>
        <begin position="563"/>
        <end position="577"/>
    </location>
</feature>
<dbReference type="Pfam" id="PF08512">
    <property type="entry name" value="Rttp106-like_middle"/>
    <property type="match status" value="1"/>
</dbReference>
<feature type="region of interest" description="Disordered" evidence="3">
    <location>
        <begin position="514"/>
        <end position="592"/>
    </location>
</feature>
<dbReference type="Gene3D" id="2.30.29.120">
    <property type="match status" value="1"/>
</dbReference>
<feature type="compositionally biased region" description="Acidic residues" evidence="3">
    <location>
        <begin position="531"/>
        <end position="550"/>
    </location>
</feature>
<dbReference type="InterPro" id="IPR013719">
    <property type="entry name" value="RTT106/SPT16-like_middle_dom"/>
</dbReference>
<evidence type="ECO:0000313" key="6">
    <source>
        <dbReference type="Proteomes" id="UP001163846"/>
    </source>
</evidence>
<gene>
    <name evidence="5" type="ORF">F5878DRAFT_715358</name>
</gene>
<accession>A0AA38UJE3</accession>
<evidence type="ECO:0000256" key="2">
    <source>
        <dbReference type="ARBA" id="ARBA00025370"/>
    </source>
</evidence>
<dbReference type="PANTHER" id="PTHR45849">
    <property type="entry name" value="FACT COMPLEX SUBUNIT SSRP1"/>
    <property type="match status" value="1"/>
</dbReference>
<comment type="caution">
    <text evidence="5">The sequence shown here is derived from an EMBL/GenBank/DDBJ whole genome shotgun (WGS) entry which is preliminary data.</text>
</comment>
<feature type="region of interest" description="Disordered" evidence="3">
    <location>
        <begin position="123"/>
        <end position="150"/>
    </location>
</feature>
<dbReference type="GO" id="GO:0042393">
    <property type="term" value="F:histone binding"/>
    <property type="evidence" value="ECO:0007669"/>
    <property type="project" value="TreeGrafter"/>
</dbReference>
<dbReference type="EMBL" id="MU805985">
    <property type="protein sequence ID" value="KAJ3843106.1"/>
    <property type="molecule type" value="Genomic_DNA"/>
</dbReference>
<feature type="region of interest" description="Disordered" evidence="3">
    <location>
        <begin position="233"/>
        <end position="252"/>
    </location>
</feature>
<dbReference type="SMART" id="SM01287">
    <property type="entry name" value="Rtt106"/>
    <property type="match status" value="1"/>
</dbReference>
<feature type="region of interest" description="Disordered" evidence="3">
    <location>
        <begin position="420"/>
        <end position="441"/>
    </location>
</feature>
<proteinExistence type="inferred from homology"/>